<dbReference type="AlphaFoldDB" id="A0A4R4WI43"/>
<feature type="transmembrane region" description="Helical" evidence="1">
    <location>
        <begin position="7"/>
        <end position="29"/>
    </location>
</feature>
<dbReference type="RefSeq" id="WP_132512434.1">
    <property type="nucleotide sequence ID" value="NZ_SMKP01000077.1"/>
</dbReference>
<proteinExistence type="predicted"/>
<sequence length="138" mass="14246">MAGFVETFNVLSLDGCLECVTMVVAWAAVRGMVGLVLGAVMALVELAWVVIAIPLLAMPSTRPWSFRGAGRLAGADRVRVNRWLGGTVAPNLAGGRALAYVAMRGIVGGLGGGVLVLVGIWVAGGELAGAVRRYGRAR</sequence>
<reference evidence="2 3" key="1">
    <citation type="submission" date="2019-03" db="EMBL/GenBank/DDBJ databases">
        <title>Draft genome sequences of novel Actinobacteria.</title>
        <authorList>
            <person name="Sahin N."/>
            <person name="Ay H."/>
            <person name="Saygin H."/>
        </authorList>
    </citation>
    <scope>NUCLEOTIDE SEQUENCE [LARGE SCALE GENOMIC DNA]</scope>
    <source>
        <strain evidence="2 3">KC712</strain>
    </source>
</reference>
<organism evidence="2 3">
    <name type="scientific">Nonomuraea diastatica</name>
    <dbReference type="NCBI Taxonomy" id="1848329"/>
    <lineage>
        <taxon>Bacteria</taxon>
        <taxon>Bacillati</taxon>
        <taxon>Actinomycetota</taxon>
        <taxon>Actinomycetes</taxon>
        <taxon>Streptosporangiales</taxon>
        <taxon>Streptosporangiaceae</taxon>
        <taxon>Nonomuraea</taxon>
    </lineage>
</organism>
<accession>A0A4R4WI43</accession>
<protein>
    <submittedName>
        <fullName evidence="2">Uncharacterized protein</fullName>
    </submittedName>
</protein>
<feature type="transmembrane region" description="Helical" evidence="1">
    <location>
        <begin position="35"/>
        <end position="57"/>
    </location>
</feature>
<feature type="transmembrane region" description="Helical" evidence="1">
    <location>
        <begin position="106"/>
        <end position="124"/>
    </location>
</feature>
<dbReference type="Proteomes" id="UP000294543">
    <property type="component" value="Unassembled WGS sequence"/>
</dbReference>
<keyword evidence="3" id="KW-1185">Reference proteome</keyword>
<name>A0A4R4WI43_9ACTN</name>
<keyword evidence="1" id="KW-0472">Membrane</keyword>
<keyword evidence="1" id="KW-1133">Transmembrane helix</keyword>
<evidence type="ECO:0000256" key="1">
    <source>
        <dbReference type="SAM" id="Phobius"/>
    </source>
</evidence>
<evidence type="ECO:0000313" key="3">
    <source>
        <dbReference type="Proteomes" id="UP000294543"/>
    </source>
</evidence>
<evidence type="ECO:0000313" key="2">
    <source>
        <dbReference type="EMBL" id="TDD18041.1"/>
    </source>
</evidence>
<gene>
    <name evidence="2" type="ORF">E1294_25900</name>
</gene>
<comment type="caution">
    <text evidence="2">The sequence shown here is derived from an EMBL/GenBank/DDBJ whole genome shotgun (WGS) entry which is preliminary data.</text>
</comment>
<keyword evidence="1" id="KW-0812">Transmembrane</keyword>
<dbReference type="EMBL" id="SMKP01000077">
    <property type="protein sequence ID" value="TDD18041.1"/>
    <property type="molecule type" value="Genomic_DNA"/>
</dbReference>